<evidence type="ECO:0000256" key="1">
    <source>
        <dbReference type="SAM" id="MobiDB-lite"/>
    </source>
</evidence>
<dbReference type="InterPro" id="IPR010982">
    <property type="entry name" value="Lambda_DNA-bd_dom_sf"/>
</dbReference>
<dbReference type="Gene3D" id="1.10.260.40">
    <property type="entry name" value="lambda repressor-like DNA-binding domains"/>
    <property type="match status" value="1"/>
</dbReference>
<protein>
    <submittedName>
        <fullName evidence="3">Helix-turn-helix domain-containing protein</fullName>
    </submittedName>
</protein>
<dbReference type="OrthoDB" id="3462393at2"/>
<dbReference type="Pfam" id="PF13560">
    <property type="entry name" value="HTH_31"/>
    <property type="match status" value="1"/>
</dbReference>
<sequence>MPPVWVTGRSKEADKPVRTNPTGRQLRLGIELRKLRERAGLNATEAGQLLGVKQNQISNMEAGRAGVSPERVRTMACHYDCSDTALVEAIAGMTGDRKRGWWEEYREILPSALLDLAEVEHHAARLCTAITVHMPGLLQTTDHARETFRQVVPDLSPPNIEHRVSFRIKRQAVIFRDPPTPYVALVHEAALRMQFGGFAVAKAQLRHLLDMSEREHIIIKVLPFAAGGFPGSGQSIFYSSGPVPQLDTVHLDQSHGPVFLDAEAQLSKYRLLLERMEAKALAPKESREFIHSIAQDL</sequence>
<feature type="domain" description="HTH cro/C1-type" evidence="2">
    <location>
        <begin position="32"/>
        <end position="86"/>
    </location>
</feature>
<feature type="region of interest" description="Disordered" evidence="1">
    <location>
        <begin position="1"/>
        <end position="21"/>
    </location>
</feature>
<name>A0A505D2H8_9ACTN</name>
<comment type="caution">
    <text evidence="3">The sequence shown here is derived from an EMBL/GenBank/DDBJ whole genome shotgun (WGS) entry which is preliminary data.</text>
</comment>
<dbReference type="GO" id="GO:0003677">
    <property type="term" value="F:DNA binding"/>
    <property type="evidence" value="ECO:0007669"/>
    <property type="project" value="InterPro"/>
</dbReference>
<accession>A0A505D2H8</accession>
<proteinExistence type="predicted"/>
<evidence type="ECO:0000313" key="3">
    <source>
        <dbReference type="EMBL" id="TPQ17037.1"/>
    </source>
</evidence>
<evidence type="ECO:0000259" key="2">
    <source>
        <dbReference type="PROSITE" id="PS50943"/>
    </source>
</evidence>
<dbReference type="Proteomes" id="UP000317378">
    <property type="component" value="Unassembled WGS sequence"/>
</dbReference>
<dbReference type="PROSITE" id="PS50943">
    <property type="entry name" value="HTH_CROC1"/>
    <property type="match status" value="1"/>
</dbReference>
<dbReference type="Pfam" id="PF19054">
    <property type="entry name" value="DUF5753"/>
    <property type="match status" value="1"/>
</dbReference>
<dbReference type="InterPro" id="IPR001387">
    <property type="entry name" value="Cro/C1-type_HTH"/>
</dbReference>
<dbReference type="InterPro" id="IPR043917">
    <property type="entry name" value="DUF5753"/>
</dbReference>
<reference evidence="3 4" key="1">
    <citation type="submission" date="2019-06" db="EMBL/GenBank/DDBJ databases">
        <title>Streptomyces sporangiiformans sp. nov., a novel actinomycete isolated from soil in Mount Song.</title>
        <authorList>
            <person name="Han L."/>
        </authorList>
    </citation>
    <scope>NUCLEOTIDE SEQUENCE [LARGE SCALE GENOMIC DNA]</scope>
    <source>
        <strain evidence="3 4">NEAU-SSA 1</strain>
    </source>
</reference>
<dbReference type="AlphaFoldDB" id="A0A505D2H8"/>
<gene>
    <name evidence="3" type="ORF">FGD71_038520</name>
</gene>
<dbReference type="CDD" id="cd00093">
    <property type="entry name" value="HTH_XRE"/>
    <property type="match status" value="1"/>
</dbReference>
<keyword evidence="4" id="KW-1185">Reference proteome</keyword>
<dbReference type="SUPFAM" id="SSF47413">
    <property type="entry name" value="lambda repressor-like DNA-binding domains"/>
    <property type="match status" value="1"/>
</dbReference>
<dbReference type="EMBL" id="VCHX02000312">
    <property type="protein sequence ID" value="TPQ17037.1"/>
    <property type="molecule type" value="Genomic_DNA"/>
</dbReference>
<organism evidence="3 4">
    <name type="scientific">Streptomyces sporangiiformans</name>
    <dbReference type="NCBI Taxonomy" id="2315329"/>
    <lineage>
        <taxon>Bacteria</taxon>
        <taxon>Bacillati</taxon>
        <taxon>Actinomycetota</taxon>
        <taxon>Actinomycetes</taxon>
        <taxon>Kitasatosporales</taxon>
        <taxon>Streptomycetaceae</taxon>
        <taxon>Streptomyces</taxon>
    </lineage>
</organism>
<evidence type="ECO:0000313" key="4">
    <source>
        <dbReference type="Proteomes" id="UP000317378"/>
    </source>
</evidence>
<dbReference type="SMART" id="SM00530">
    <property type="entry name" value="HTH_XRE"/>
    <property type="match status" value="1"/>
</dbReference>